<dbReference type="AlphaFoldDB" id="A0AA88IBN2"/>
<dbReference type="Gene3D" id="3.40.50.150">
    <property type="entry name" value="Vaccinia Virus protein VP39"/>
    <property type="match status" value="2"/>
</dbReference>
<dbReference type="Pfam" id="PF06325">
    <property type="entry name" value="PrmA"/>
    <property type="match status" value="1"/>
</dbReference>
<keyword evidence="1 7" id="KW-0489">Methyltransferase</keyword>
<dbReference type="GO" id="GO:0016274">
    <property type="term" value="F:protein-arginine N-methyltransferase activity"/>
    <property type="evidence" value="ECO:0007669"/>
    <property type="project" value="InterPro"/>
</dbReference>
<dbReference type="InterPro" id="IPR025799">
    <property type="entry name" value="Arg_MeTrfase"/>
</dbReference>
<gene>
    <name evidence="9" type="ORF">QYM36_001505</name>
</gene>
<reference evidence="9" key="1">
    <citation type="submission" date="2023-07" db="EMBL/GenBank/DDBJ databases">
        <title>Chromosome-level genome assembly of Artemia franciscana.</title>
        <authorList>
            <person name="Jo E."/>
        </authorList>
    </citation>
    <scope>NUCLEOTIDE SEQUENCE</scope>
    <source>
        <tissue evidence="9">Whole body</tissue>
    </source>
</reference>
<accession>A0AA88IBN2</accession>
<dbReference type="GO" id="GO:0042054">
    <property type="term" value="F:histone methyltransferase activity"/>
    <property type="evidence" value="ECO:0007669"/>
    <property type="project" value="TreeGrafter"/>
</dbReference>
<evidence type="ECO:0000313" key="9">
    <source>
        <dbReference type="EMBL" id="KAK2725073.1"/>
    </source>
</evidence>
<proteinExistence type="inferred from homology"/>
<dbReference type="SUPFAM" id="SSF53335">
    <property type="entry name" value="S-adenosyl-L-methionine-dependent methyltransferases"/>
    <property type="match status" value="2"/>
</dbReference>
<dbReference type="InterPro" id="IPR014644">
    <property type="entry name" value="MeTrfase_PRMT7"/>
</dbReference>
<dbReference type="FunFam" id="3.40.50.150:FF:000070">
    <property type="entry name" value="Protein arginine N-methyltransferase 7"/>
    <property type="match status" value="1"/>
</dbReference>
<dbReference type="InterPro" id="IPR029063">
    <property type="entry name" value="SAM-dependent_MTases_sf"/>
</dbReference>
<evidence type="ECO:0000256" key="4">
    <source>
        <dbReference type="ARBA" id="ARBA00022737"/>
    </source>
</evidence>
<name>A0AA88IBN2_ARTSF</name>
<protein>
    <recommendedName>
        <fullName evidence="6">Protein arginine N-methyltransferase</fullName>
        <ecNumber evidence="6">2.1.1.-</ecNumber>
    </recommendedName>
</protein>
<dbReference type="PIRSF" id="PIRSF036946">
    <property type="entry name" value="Arg_N-mtase"/>
    <property type="match status" value="1"/>
</dbReference>
<dbReference type="GO" id="GO:0032259">
    <property type="term" value="P:methylation"/>
    <property type="evidence" value="ECO:0007669"/>
    <property type="project" value="UniProtKB-KW"/>
</dbReference>
<dbReference type="Proteomes" id="UP001187531">
    <property type="component" value="Unassembled WGS sequence"/>
</dbReference>
<dbReference type="PANTHER" id="PTHR11006">
    <property type="entry name" value="PROTEIN ARGININE N-METHYLTRANSFERASE"/>
    <property type="match status" value="1"/>
</dbReference>
<keyword evidence="3 7" id="KW-0949">S-adenosyl-L-methionine</keyword>
<dbReference type="PANTHER" id="PTHR11006:SF4">
    <property type="entry name" value="PROTEIN ARGININE N-METHYLTRANSFERASE 7"/>
    <property type="match status" value="1"/>
</dbReference>
<evidence type="ECO:0000256" key="2">
    <source>
        <dbReference type="ARBA" id="ARBA00022679"/>
    </source>
</evidence>
<evidence type="ECO:0000256" key="7">
    <source>
        <dbReference type="PROSITE-ProRule" id="PRU01015"/>
    </source>
</evidence>
<dbReference type="PROSITE" id="PS51678">
    <property type="entry name" value="SAM_MT_PRMT"/>
    <property type="match status" value="2"/>
</dbReference>
<evidence type="ECO:0000256" key="5">
    <source>
        <dbReference type="ARBA" id="ARBA00025081"/>
    </source>
</evidence>
<dbReference type="Pfam" id="PF22528">
    <property type="entry name" value="PRMT_C"/>
    <property type="match status" value="2"/>
</dbReference>
<evidence type="ECO:0000259" key="8">
    <source>
        <dbReference type="Pfam" id="PF22528"/>
    </source>
</evidence>
<dbReference type="CDD" id="cd02440">
    <property type="entry name" value="AdoMet_MTases"/>
    <property type="match status" value="2"/>
</dbReference>
<keyword evidence="4" id="KW-0677">Repeat</keyword>
<evidence type="ECO:0000256" key="3">
    <source>
        <dbReference type="ARBA" id="ARBA00022691"/>
    </source>
</evidence>
<dbReference type="EC" id="2.1.1.-" evidence="6"/>
<feature type="domain" description="Protein arginine N-methyltransferase" evidence="8">
    <location>
        <begin position="526"/>
        <end position="645"/>
    </location>
</feature>
<evidence type="ECO:0000256" key="6">
    <source>
        <dbReference type="PIRNR" id="PIRNR036946"/>
    </source>
</evidence>
<evidence type="ECO:0000256" key="1">
    <source>
        <dbReference type="ARBA" id="ARBA00022603"/>
    </source>
</evidence>
<dbReference type="EMBL" id="JAVRJZ010000003">
    <property type="protein sequence ID" value="KAK2725073.1"/>
    <property type="molecule type" value="Genomic_DNA"/>
</dbReference>
<keyword evidence="10" id="KW-1185">Reference proteome</keyword>
<comment type="caution">
    <text evidence="9">The sequence shown here is derived from an EMBL/GenBank/DDBJ whole genome shotgun (WGS) entry which is preliminary data.</text>
</comment>
<dbReference type="InterPro" id="IPR055135">
    <property type="entry name" value="PRMT_dom"/>
</dbReference>
<feature type="domain" description="Protein arginine N-methyltransferase" evidence="8">
    <location>
        <begin position="166"/>
        <end position="314"/>
    </location>
</feature>
<dbReference type="Gene3D" id="2.70.160.11">
    <property type="entry name" value="Hnrnp arginine n-methyltransferase1"/>
    <property type="match status" value="2"/>
</dbReference>
<keyword evidence="2 7" id="KW-0808">Transferase</keyword>
<organism evidence="9 10">
    <name type="scientific">Artemia franciscana</name>
    <name type="common">Brine shrimp</name>
    <name type="synonym">Artemia sanfranciscana</name>
    <dbReference type="NCBI Taxonomy" id="6661"/>
    <lineage>
        <taxon>Eukaryota</taxon>
        <taxon>Metazoa</taxon>
        <taxon>Ecdysozoa</taxon>
        <taxon>Arthropoda</taxon>
        <taxon>Crustacea</taxon>
        <taxon>Branchiopoda</taxon>
        <taxon>Anostraca</taxon>
        <taxon>Artemiidae</taxon>
        <taxon>Artemia</taxon>
    </lineage>
</organism>
<sequence>MEDSNNFLENIGDIDGEQDIARSAYADMLHDIERNEKYEKAIAKVISQMKNKGISVNVLDIGTGTGLLSMMAAKHGADSIVACEAFTPVAECAVKVIEDNGYSASIKVIPKRSTDLIVGNDLPKKANLVVAELYDTELIGEGAILSYNHARKELLEEDFLSVPSRARIYAQLVECPLARSWNRPFSIEVTKNDSIMPPPEAEICSGAPAVHDIQMSQLLSESFTAITDPAEVFCFDWLSPCTPSTGHNVTNLKTIAPGSVNAVFFWWTTDMDPEGEIILSCAPVWAHPDAKKGLLPWRDHWMQAVYYLPNDVCASEIGVELVLEAFHDEYSLWFRLGERHHNNSPIAVKETRPICNCLLHLAYSRPRLGLLNDKTRQNKYINALKRYLFPGATVLSLGDGSWLSLIAAKLGATVIAIETNPMCRRVIESYSESNGLQNNLTILSGSIDKFSERSFDKKINFVIAEPFFEDSVLPWDHLYFWMEIKKIKSFLDPGMKVLPSRVKIKGLGVRFHDLHKIQTPIVETCGFSMKQFDDLIQEAIDSIDETIEPHPLWEYPCTALTDIVNILELSFALDDKSSHSNLTDVEVTATDEINGVVIWCEWFLDDDIVISTGPRSPTNKGEVIHWDLHSKQGCHFLRNINNINSWSRLQFLAMENDCEISIEINRI</sequence>
<comment type="function">
    <text evidence="5">Essential arginine methyltransferase that can both catalyze the formation of omega-N monomethylarginine (MMA) and symmetrical dimethylarginine (sDMA). Specifically mediates the symmetrical dimethylation of arginine residues in the small nuclear ribonucleoproteins SmD1 and SmD3.</text>
</comment>
<comment type="similarity">
    <text evidence="6">Belongs to the class I-like SAM-binding methyltransferase superfamily. Protein arginine N-methyltransferase family. PRMT7 subfamily.</text>
</comment>
<evidence type="ECO:0000313" key="10">
    <source>
        <dbReference type="Proteomes" id="UP001187531"/>
    </source>
</evidence>
<dbReference type="FunFam" id="3.40.50.150:FF:000071">
    <property type="entry name" value="Protein arginine N-methyltransferase 7"/>
    <property type="match status" value="1"/>
</dbReference>
<comment type="function">
    <text evidence="6">Arginine methyltransferase that can both catalyze the formation of omega-N monomethylarginine (MMA) and symmetrical dimethylarginine (sDMA).</text>
</comment>